<name>A0A9J6ZSY6_9BACT</name>
<dbReference type="Gene3D" id="1.10.150.240">
    <property type="entry name" value="Putative phosphatase, domain 2"/>
    <property type="match status" value="1"/>
</dbReference>
<dbReference type="InterPro" id="IPR006439">
    <property type="entry name" value="HAD-SF_hydro_IA"/>
</dbReference>
<dbReference type="PANTHER" id="PTHR43481">
    <property type="entry name" value="FRUCTOSE-1-PHOSPHATE PHOSPHATASE"/>
    <property type="match status" value="1"/>
</dbReference>
<dbReference type="PANTHER" id="PTHR43481:SF4">
    <property type="entry name" value="GLYCEROL-1-PHOSPHATE PHOSPHOHYDROLASE 1-RELATED"/>
    <property type="match status" value="1"/>
</dbReference>
<dbReference type="EMBL" id="CP098400">
    <property type="protein sequence ID" value="URW80847.1"/>
    <property type="molecule type" value="Genomic_DNA"/>
</dbReference>
<dbReference type="InterPro" id="IPR023214">
    <property type="entry name" value="HAD_sf"/>
</dbReference>
<dbReference type="KEGG" id="alkq:M9189_05720"/>
<organism evidence="1 2">
    <name type="scientific">Xiashengella succiniciproducens</name>
    <dbReference type="NCBI Taxonomy" id="2949635"/>
    <lineage>
        <taxon>Bacteria</taxon>
        <taxon>Pseudomonadati</taxon>
        <taxon>Bacteroidota</taxon>
        <taxon>Bacteroidia</taxon>
        <taxon>Marinilabiliales</taxon>
        <taxon>Marinilabiliaceae</taxon>
        <taxon>Xiashengella</taxon>
    </lineage>
</organism>
<dbReference type="GO" id="GO:0050308">
    <property type="term" value="F:sugar-phosphatase activity"/>
    <property type="evidence" value="ECO:0007669"/>
    <property type="project" value="TreeGrafter"/>
</dbReference>
<dbReference type="Proteomes" id="UP001056426">
    <property type="component" value="Chromosome"/>
</dbReference>
<evidence type="ECO:0000313" key="2">
    <source>
        <dbReference type="Proteomes" id="UP001056426"/>
    </source>
</evidence>
<evidence type="ECO:0000313" key="1">
    <source>
        <dbReference type="EMBL" id="URW80847.1"/>
    </source>
</evidence>
<dbReference type="InterPro" id="IPR036412">
    <property type="entry name" value="HAD-like_sf"/>
</dbReference>
<reference evidence="1" key="1">
    <citation type="submission" date="2022-05" db="EMBL/GenBank/DDBJ databases">
        <authorList>
            <person name="Sun X."/>
        </authorList>
    </citation>
    <scope>NUCLEOTIDE SEQUENCE</scope>
    <source>
        <strain evidence="1">Ai-910</strain>
    </source>
</reference>
<proteinExistence type="predicted"/>
<reference evidence="1" key="2">
    <citation type="submission" date="2022-06" db="EMBL/GenBank/DDBJ databases">
        <title>Xiashengella guii gen. nov. sp. nov., a bacterium isolated form anaerobic digestion tank.</title>
        <authorList>
            <person name="Huang H."/>
        </authorList>
    </citation>
    <scope>NUCLEOTIDE SEQUENCE</scope>
    <source>
        <strain evidence="1">Ai-910</strain>
    </source>
</reference>
<dbReference type="SFLD" id="SFLDS00003">
    <property type="entry name" value="Haloacid_Dehalogenase"/>
    <property type="match status" value="1"/>
</dbReference>
<dbReference type="InterPro" id="IPR051806">
    <property type="entry name" value="HAD-like_SPP"/>
</dbReference>
<protein>
    <submittedName>
        <fullName evidence="1">HAD family phosphatase</fullName>
    </submittedName>
</protein>
<keyword evidence="2" id="KW-1185">Reference proteome</keyword>
<dbReference type="PRINTS" id="PR00413">
    <property type="entry name" value="HADHALOGNASE"/>
</dbReference>
<dbReference type="RefSeq" id="WP_250725311.1">
    <property type="nucleotide sequence ID" value="NZ_CP098400.1"/>
</dbReference>
<sequence>MGKFFCIFAHMTDLSILPVKIEAVFFDMDGVLYDSMPNHAYSWSGSFKCEGIDFPEYEAYLNEGATGPCTINKVFNQRFGRNATKEEIKRVYSKKTELMNEAPQAPILPGMKEVLRRTMEAGLKVVVVTGSKQPSLIERLNSDFGIIRENVVSGFDVVNGKPDPEPYLRALEKAGTSAANSIVVENAPLGVRAARAAGLITVAVNTGILKPEDLSSVGASLVLDDTQQLASIWPEILLRGKV</sequence>
<dbReference type="SFLD" id="SFLDG01135">
    <property type="entry name" value="C1.5.6:_HAD__Beta-PGM__Phospha"/>
    <property type="match status" value="1"/>
</dbReference>
<gene>
    <name evidence="1" type="ORF">M9189_05720</name>
</gene>
<dbReference type="Gene3D" id="3.40.50.1000">
    <property type="entry name" value="HAD superfamily/HAD-like"/>
    <property type="match status" value="1"/>
</dbReference>
<dbReference type="NCBIfam" id="TIGR01509">
    <property type="entry name" value="HAD-SF-IA-v3"/>
    <property type="match status" value="1"/>
</dbReference>
<dbReference type="SUPFAM" id="SSF56784">
    <property type="entry name" value="HAD-like"/>
    <property type="match status" value="1"/>
</dbReference>
<dbReference type="AlphaFoldDB" id="A0A9J6ZSY6"/>
<dbReference type="Pfam" id="PF00702">
    <property type="entry name" value="Hydrolase"/>
    <property type="match status" value="1"/>
</dbReference>
<accession>A0A9J6ZSY6</accession>
<dbReference type="SFLD" id="SFLDG01129">
    <property type="entry name" value="C1.5:_HAD__Beta-PGM__Phosphata"/>
    <property type="match status" value="1"/>
</dbReference>
<dbReference type="InterPro" id="IPR023198">
    <property type="entry name" value="PGP-like_dom2"/>
</dbReference>